<dbReference type="Pfam" id="PF04712">
    <property type="entry name" value="Radial_spoke"/>
    <property type="match status" value="1"/>
</dbReference>
<reference evidence="7" key="2">
    <citation type="journal article" date="2017" name="J. Med. Entomol.">
        <title>Transcriptome Analysis of the Triatoma infestans (Hemiptera: Reduviidae) Integument.</title>
        <authorList>
            <person name="Calderon-Fernandez G.M."/>
            <person name="Moriconi D.E."/>
            <person name="Dulbecco A.B."/>
            <person name="Juarez M.P."/>
        </authorList>
    </citation>
    <scope>NUCLEOTIDE SEQUENCE</scope>
    <source>
        <strain evidence="7">Int1</strain>
        <tissue evidence="7">Integument</tissue>
    </source>
</reference>
<sequence length="193" mass="23189">KVWNHQENKLGIIQDPKLVMMEQVKNVLYNLITDRPDNVIDYFEEYVRFLSLERGIQPSFDIYTPYFELEKFREQHDKWLEIKNVPEAEVEGEGAALKREYIFMNRMPNFEDAGISLTRLELYSIIFALDTVPQIFKLETVRFWGKIFGLYKNYYVIEANVTKEILEQDRIEEREKKRAAAEEEEYKVVEEEE</sequence>
<feature type="coiled-coil region" evidence="6">
    <location>
        <begin position="163"/>
        <end position="192"/>
    </location>
</feature>
<keyword evidence="5" id="KW-0966">Cell projection</keyword>
<evidence type="ECO:0000256" key="3">
    <source>
        <dbReference type="ARBA" id="ARBA00023069"/>
    </source>
</evidence>
<comment type="subcellular location">
    <subcellularLocation>
        <location evidence="1">Cytoplasm</location>
        <location evidence="1">Cytoskeleton</location>
        <location evidence="1">Cilium axoneme</location>
    </subcellularLocation>
</comment>
<dbReference type="PANTHER" id="PTHR13159">
    <property type="entry name" value="RADIAL SPOKEHEAD-RELATED"/>
    <property type="match status" value="1"/>
</dbReference>
<evidence type="ECO:0000313" key="7">
    <source>
        <dbReference type="EMBL" id="JAS00210.1"/>
    </source>
</evidence>
<dbReference type="GO" id="GO:0060294">
    <property type="term" value="P:cilium movement involved in cell motility"/>
    <property type="evidence" value="ECO:0007669"/>
    <property type="project" value="InterPro"/>
</dbReference>
<keyword evidence="2" id="KW-0963">Cytoplasm</keyword>
<dbReference type="AlphaFoldDB" id="A0A170YSX5"/>
<keyword evidence="3" id="KW-0969">Cilium</keyword>
<keyword evidence="6" id="KW-0175">Coiled coil</keyword>
<evidence type="ECO:0000256" key="1">
    <source>
        <dbReference type="ARBA" id="ARBA00004430"/>
    </source>
</evidence>
<organism evidence="7">
    <name type="scientific">Triatoma infestans</name>
    <name type="common">Assassin bug</name>
    <dbReference type="NCBI Taxonomy" id="30076"/>
    <lineage>
        <taxon>Eukaryota</taxon>
        <taxon>Metazoa</taxon>
        <taxon>Ecdysozoa</taxon>
        <taxon>Arthropoda</taxon>
        <taxon>Hexapoda</taxon>
        <taxon>Insecta</taxon>
        <taxon>Pterygota</taxon>
        <taxon>Neoptera</taxon>
        <taxon>Paraneoptera</taxon>
        <taxon>Hemiptera</taxon>
        <taxon>Heteroptera</taxon>
        <taxon>Panheteroptera</taxon>
        <taxon>Cimicomorpha</taxon>
        <taxon>Reduviidae</taxon>
        <taxon>Triatominae</taxon>
        <taxon>Triatoma</taxon>
    </lineage>
</organism>
<name>A0A170YSX5_TRIIF</name>
<dbReference type="EMBL" id="GEMB01002994">
    <property type="protein sequence ID" value="JAS00210.1"/>
    <property type="molecule type" value="Transcribed_RNA"/>
</dbReference>
<dbReference type="PANTHER" id="PTHR13159:SF0">
    <property type="entry name" value="RADIAL SPOKE HEAD 6 HOMOLOG A"/>
    <property type="match status" value="1"/>
</dbReference>
<reference evidence="7" key="1">
    <citation type="submission" date="2016-04" db="EMBL/GenBank/DDBJ databases">
        <authorList>
            <person name="Calderon-Fernandez G.M.Sr."/>
        </authorList>
    </citation>
    <scope>NUCLEOTIDE SEQUENCE</scope>
    <source>
        <strain evidence="7">Int1</strain>
        <tissue evidence="7">Integument</tissue>
    </source>
</reference>
<evidence type="ECO:0000256" key="4">
    <source>
        <dbReference type="ARBA" id="ARBA00023212"/>
    </source>
</evidence>
<keyword evidence="4" id="KW-0206">Cytoskeleton</keyword>
<evidence type="ECO:0000256" key="2">
    <source>
        <dbReference type="ARBA" id="ARBA00022490"/>
    </source>
</evidence>
<dbReference type="InterPro" id="IPR006802">
    <property type="entry name" value="Radial_spoke"/>
</dbReference>
<evidence type="ECO:0000256" key="6">
    <source>
        <dbReference type="SAM" id="Coils"/>
    </source>
</evidence>
<proteinExistence type="predicted"/>
<dbReference type="GO" id="GO:0001534">
    <property type="term" value="C:radial spoke"/>
    <property type="evidence" value="ECO:0007669"/>
    <property type="project" value="InterPro"/>
</dbReference>
<feature type="non-terminal residue" evidence="7">
    <location>
        <position position="1"/>
    </location>
</feature>
<evidence type="ECO:0000256" key="5">
    <source>
        <dbReference type="ARBA" id="ARBA00023273"/>
    </source>
</evidence>
<accession>A0A170YSX5</accession>
<dbReference type="GO" id="GO:0035082">
    <property type="term" value="P:axoneme assembly"/>
    <property type="evidence" value="ECO:0007669"/>
    <property type="project" value="TreeGrafter"/>
</dbReference>
<feature type="non-terminal residue" evidence="7">
    <location>
        <position position="193"/>
    </location>
</feature>
<protein>
    <submittedName>
        <fullName evidence="7">Radial spoke head protein 6-like protein a</fullName>
    </submittedName>
</protein>